<sequence length="85" mass="9423">MRGRRRRRRRKKIVVHLVSICQVAPELESPGDLLTFGLLLGRPGPTSPYHATPLNETPRTHTAGDAAAASTFVLLFLPRSCDVFE</sequence>
<keyword evidence="2" id="KW-1185">Reference proteome</keyword>
<organism evidence="1 2">
    <name type="scientific">Portunus trituberculatus</name>
    <name type="common">Swimming crab</name>
    <name type="synonym">Neptunus trituberculatus</name>
    <dbReference type="NCBI Taxonomy" id="210409"/>
    <lineage>
        <taxon>Eukaryota</taxon>
        <taxon>Metazoa</taxon>
        <taxon>Ecdysozoa</taxon>
        <taxon>Arthropoda</taxon>
        <taxon>Crustacea</taxon>
        <taxon>Multicrustacea</taxon>
        <taxon>Malacostraca</taxon>
        <taxon>Eumalacostraca</taxon>
        <taxon>Eucarida</taxon>
        <taxon>Decapoda</taxon>
        <taxon>Pleocyemata</taxon>
        <taxon>Brachyura</taxon>
        <taxon>Eubrachyura</taxon>
        <taxon>Portunoidea</taxon>
        <taxon>Portunidae</taxon>
        <taxon>Portuninae</taxon>
        <taxon>Portunus</taxon>
    </lineage>
</organism>
<dbReference type="AlphaFoldDB" id="A0A5B7I4D2"/>
<dbReference type="EMBL" id="VSRR010048915">
    <property type="protein sequence ID" value="MPC78622.1"/>
    <property type="molecule type" value="Genomic_DNA"/>
</dbReference>
<evidence type="ECO:0000313" key="1">
    <source>
        <dbReference type="EMBL" id="MPC78622.1"/>
    </source>
</evidence>
<accession>A0A5B7I4D2</accession>
<proteinExistence type="predicted"/>
<name>A0A5B7I4D2_PORTR</name>
<gene>
    <name evidence="1" type="ORF">E2C01_073114</name>
</gene>
<evidence type="ECO:0000313" key="2">
    <source>
        <dbReference type="Proteomes" id="UP000324222"/>
    </source>
</evidence>
<reference evidence="1 2" key="1">
    <citation type="submission" date="2019-05" db="EMBL/GenBank/DDBJ databases">
        <title>Another draft genome of Portunus trituberculatus and its Hox gene families provides insights of decapod evolution.</title>
        <authorList>
            <person name="Jeong J.-H."/>
            <person name="Song I."/>
            <person name="Kim S."/>
            <person name="Choi T."/>
            <person name="Kim D."/>
            <person name="Ryu S."/>
            <person name="Kim W."/>
        </authorList>
    </citation>
    <scope>NUCLEOTIDE SEQUENCE [LARGE SCALE GENOMIC DNA]</scope>
    <source>
        <tissue evidence="1">Muscle</tissue>
    </source>
</reference>
<dbReference type="Proteomes" id="UP000324222">
    <property type="component" value="Unassembled WGS sequence"/>
</dbReference>
<comment type="caution">
    <text evidence="1">The sequence shown here is derived from an EMBL/GenBank/DDBJ whole genome shotgun (WGS) entry which is preliminary data.</text>
</comment>
<protein>
    <submittedName>
        <fullName evidence="1">Uncharacterized protein</fullName>
    </submittedName>
</protein>